<dbReference type="SUPFAM" id="SSF55729">
    <property type="entry name" value="Acyl-CoA N-acyltransferases (Nat)"/>
    <property type="match status" value="1"/>
</dbReference>
<evidence type="ECO:0000313" key="7">
    <source>
        <dbReference type="EMBL" id="RGV24222.1"/>
    </source>
</evidence>
<dbReference type="Pfam" id="PF13508">
    <property type="entry name" value="Acetyltransf_7"/>
    <property type="match status" value="1"/>
</dbReference>
<dbReference type="PANTHER" id="PTHR36449">
    <property type="entry name" value="ACETYLTRANSFERASE-RELATED"/>
    <property type="match status" value="1"/>
</dbReference>
<evidence type="ECO:0000256" key="4">
    <source>
        <dbReference type="ARBA" id="ARBA00023315"/>
    </source>
</evidence>
<dbReference type="Proteomes" id="UP000283426">
    <property type="component" value="Unassembled WGS sequence"/>
</dbReference>
<evidence type="ECO:0000256" key="1">
    <source>
        <dbReference type="ARBA" id="ARBA00022491"/>
    </source>
</evidence>
<dbReference type="RefSeq" id="WP_117866922.1">
    <property type="nucleotide sequence ID" value="NZ_QRYW01000026.1"/>
</dbReference>
<dbReference type="AlphaFoldDB" id="A0A412WBV8"/>
<dbReference type="GO" id="GO:0016747">
    <property type="term" value="F:acyltransferase activity, transferring groups other than amino-acyl groups"/>
    <property type="evidence" value="ECO:0007669"/>
    <property type="project" value="InterPro"/>
</dbReference>
<keyword evidence="1" id="KW-0678">Repressor</keyword>
<keyword evidence="4" id="KW-0012">Acyltransferase</keyword>
<protein>
    <submittedName>
        <fullName evidence="7">N-acetyltransferase</fullName>
    </submittedName>
</protein>
<reference evidence="7 8" key="1">
    <citation type="submission" date="2018-08" db="EMBL/GenBank/DDBJ databases">
        <title>A genome reference for cultivated species of the human gut microbiota.</title>
        <authorList>
            <person name="Zou Y."/>
            <person name="Xue W."/>
            <person name="Luo G."/>
        </authorList>
    </citation>
    <scope>NUCLEOTIDE SEQUENCE [LARGE SCALE GENOMIC DNA]</scope>
    <source>
        <strain evidence="7 8">AF14-6AC</strain>
    </source>
</reference>
<dbReference type="PANTHER" id="PTHR36449:SF1">
    <property type="entry name" value="ACETYLTRANSFERASE"/>
    <property type="match status" value="1"/>
</dbReference>
<keyword evidence="2" id="KW-1277">Toxin-antitoxin system</keyword>
<gene>
    <name evidence="7" type="ORF">DWW24_12595</name>
</gene>
<proteinExistence type="predicted"/>
<organism evidence="7 8">
    <name type="scientific">Odoribacter splanchnicus</name>
    <dbReference type="NCBI Taxonomy" id="28118"/>
    <lineage>
        <taxon>Bacteria</taxon>
        <taxon>Pseudomonadati</taxon>
        <taxon>Bacteroidota</taxon>
        <taxon>Bacteroidia</taxon>
        <taxon>Bacteroidales</taxon>
        <taxon>Odoribacteraceae</taxon>
        <taxon>Odoribacter</taxon>
    </lineage>
</organism>
<keyword evidence="3 7" id="KW-0808">Transferase</keyword>
<comment type="caution">
    <text evidence="7">The sequence shown here is derived from an EMBL/GenBank/DDBJ whole genome shotgun (WGS) entry which is preliminary data.</text>
</comment>
<evidence type="ECO:0000313" key="8">
    <source>
        <dbReference type="Proteomes" id="UP000283426"/>
    </source>
</evidence>
<comment type="catalytic activity">
    <reaction evidence="5">
        <text>glycyl-tRNA(Gly) + acetyl-CoA = N-acetylglycyl-tRNA(Gly) + CoA + H(+)</text>
        <dbReference type="Rhea" id="RHEA:81867"/>
        <dbReference type="Rhea" id="RHEA-COMP:9683"/>
        <dbReference type="Rhea" id="RHEA-COMP:19766"/>
        <dbReference type="ChEBI" id="CHEBI:15378"/>
        <dbReference type="ChEBI" id="CHEBI:57287"/>
        <dbReference type="ChEBI" id="CHEBI:57288"/>
        <dbReference type="ChEBI" id="CHEBI:78522"/>
        <dbReference type="ChEBI" id="CHEBI:232036"/>
    </reaction>
</comment>
<evidence type="ECO:0000259" key="6">
    <source>
        <dbReference type="Pfam" id="PF13508"/>
    </source>
</evidence>
<name>A0A412WBV8_9BACT</name>
<dbReference type="InterPro" id="IPR000182">
    <property type="entry name" value="GNAT_dom"/>
</dbReference>
<accession>A0A412WBV8</accession>
<feature type="domain" description="N-acetyltransferase" evidence="6">
    <location>
        <begin position="91"/>
        <end position="158"/>
    </location>
</feature>
<sequence>MLEYCEFRELNEDVLRECGGFLCKDRDITEFFTREYADYAYQLLGKSYCFVEQDKHRIVGAFTVANSSIRADLLSSSRRNRLNRNIPNEKRRPQYPAVLVGQLAVSDGYMGQHIGDEILDAIKSWFIEPLNKTGCRYIVVDALNNPKIFDFYQRNGFKFLFSTEEEEWTFLHGRRTAEEQSVMQSMHTRLMYFDLILLRTQ</sequence>
<dbReference type="Gene3D" id="3.40.630.30">
    <property type="match status" value="1"/>
</dbReference>
<evidence type="ECO:0000256" key="2">
    <source>
        <dbReference type="ARBA" id="ARBA00022649"/>
    </source>
</evidence>
<evidence type="ECO:0000256" key="3">
    <source>
        <dbReference type="ARBA" id="ARBA00022679"/>
    </source>
</evidence>
<dbReference type="InterPro" id="IPR016181">
    <property type="entry name" value="Acyl_CoA_acyltransferase"/>
</dbReference>
<dbReference type="EMBL" id="QRYW01000026">
    <property type="protein sequence ID" value="RGV24222.1"/>
    <property type="molecule type" value="Genomic_DNA"/>
</dbReference>
<evidence type="ECO:0000256" key="5">
    <source>
        <dbReference type="ARBA" id="ARBA00049880"/>
    </source>
</evidence>